<feature type="transmembrane region" description="Helical" evidence="5">
    <location>
        <begin position="316"/>
        <end position="335"/>
    </location>
</feature>
<dbReference type="EMBL" id="JANTYZ010000002">
    <property type="protein sequence ID" value="MCS3864628.1"/>
    <property type="molecule type" value="Genomic_DNA"/>
</dbReference>
<evidence type="ECO:0000259" key="6">
    <source>
        <dbReference type="Pfam" id="PF04932"/>
    </source>
</evidence>
<evidence type="ECO:0000256" key="5">
    <source>
        <dbReference type="SAM" id="Phobius"/>
    </source>
</evidence>
<organism evidence="7 8">
    <name type="scientific">Salinibacter ruber</name>
    <dbReference type="NCBI Taxonomy" id="146919"/>
    <lineage>
        <taxon>Bacteria</taxon>
        <taxon>Pseudomonadati</taxon>
        <taxon>Rhodothermota</taxon>
        <taxon>Rhodothermia</taxon>
        <taxon>Rhodothermales</taxon>
        <taxon>Salinibacteraceae</taxon>
        <taxon>Salinibacter</taxon>
    </lineage>
</organism>
<name>A0A9X2U130_9BACT</name>
<reference evidence="7" key="1">
    <citation type="submission" date="2022-08" db="EMBL/GenBank/DDBJ databases">
        <title>Genomic Encyclopedia of Type Strains, Phase V (KMG-V): Genome sequencing to study the core and pangenomes of soil and plant-associated prokaryotes.</title>
        <authorList>
            <person name="Whitman W."/>
        </authorList>
    </citation>
    <scope>NUCLEOTIDE SEQUENCE</scope>
    <source>
        <strain evidence="7">SP2016B</strain>
    </source>
</reference>
<dbReference type="Pfam" id="PF04932">
    <property type="entry name" value="Wzy_C"/>
    <property type="match status" value="1"/>
</dbReference>
<keyword evidence="3 5" id="KW-1133">Transmembrane helix</keyword>
<evidence type="ECO:0000256" key="3">
    <source>
        <dbReference type="ARBA" id="ARBA00022989"/>
    </source>
</evidence>
<comment type="caution">
    <text evidence="7">The sequence shown here is derived from an EMBL/GenBank/DDBJ whole genome shotgun (WGS) entry which is preliminary data.</text>
</comment>
<dbReference type="RefSeq" id="WP_259083315.1">
    <property type="nucleotide sequence ID" value="NZ_JANTZD010000002.1"/>
</dbReference>
<comment type="subcellular location">
    <subcellularLocation>
        <location evidence="1">Membrane</location>
        <topology evidence="1">Multi-pass membrane protein</topology>
    </subcellularLocation>
</comment>
<feature type="transmembrane region" description="Helical" evidence="5">
    <location>
        <begin position="222"/>
        <end position="238"/>
    </location>
</feature>
<dbReference type="InterPro" id="IPR051533">
    <property type="entry name" value="WaaL-like"/>
</dbReference>
<keyword evidence="2 5" id="KW-0812">Transmembrane</keyword>
<feature type="domain" description="O-antigen ligase-related" evidence="6">
    <location>
        <begin position="205"/>
        <end position="333"/>
    </location>
</feature>
<evidence type="ECO:0000256" key="2">
    <source>
        <dbReference type="ARBA" id="ARBA00022692"/>
    </source>
</evidence>
<feature type="transmembrane region" description="Helical" evidence="5">
    <location>
        <begin position="245"/>
        <end position="263"/>
    </location>
</feature>
<feature type="transmembrane region" description="Helical" evidence="5">
    <location>
        <begin position="355"/>
        <end position="372"/>
    </location>
</feature>
<sequence>MKVKQIAIYLIYSTLISSTVDWLGLVGNVGISDILFLGLVFVTSYDVAKKRLIKKKFLHITLLGVFFVGTSVVTFATSDFSIHIQKNMPLAKGAFFISTIVYWVKHEGDLKNFLLVLVFISIVVIVSSYVQSLTPYLSFLWPNQAFSSARLEALNIELDINRSTGIIMGYGLFGSYTLPASIVFLSYVFAGNLSRAKNVLFTAAYIFLTIAVLLVSQSRSTLLAAITGSITVFVLWIPRSNMSVILKYAISTAITVAMLVLFSDMAEVIVNLHEKSVSSRLRQFILAIEAVPDYMLGTGAYRASERIGFGGLIHNTYLSVLLKGGILSFICYLYYHYMSIKYIFSKAKTIPDEIYLALYGILAINITEMMLYEGISNLIHYNAVGLCISMWTIRPRK</sequence>
<dbReference type="InterPro" id="IPR007016">
    <property type="entry name" value="O-antigen_ligase-rel_domated"/>
</dbReference>
<proteinExistence type="predicted"/>
<dbReference type="GO" id="GO:0016020">
    <property type="term" value="C:membrane"/>
    <property type="evidence" value="ECO:0007669"/>
    <property type="project" value="UniProtKB-SubCell"/>
</dbReference>
<evidence type="ECO:0000256" key="4">
    <source>
        <dbReference type="ARBA" id="ARBA00023136"/>
    </source>
</evidence>
<dbReference type="PANTHER" id="PTHR37422">
    <property type="entry name" value="TEICHURONIC ACID BIOSYNTHESIS PROTEIN TUAE"/>
    <property type="match status" value="1"/>
</dbReference>
<protein>
    <recommendedName>
        <fullName evidence="6">O-antigen ligase-related domain-containing protein</fullName>
    </recommendedName>
</protein>
<dbReference type="AlphaFoldDB" id="A0A9X2U130"/>
<dbReference type="PANTHER" id="PTHR37422:SF13">
    <property type="entry name" value="LIPOPOLYSACCHARIDE BIOSYNTHESIS PROTEIN PA4999-RELATED"/>
    <property type="match status" value="1"/>
</dbReference>
<feature type="transmembrane region" description="Helical" evidence="5">
    <location>
        <begin position="199"/>
        <end position="216"/>
    </location>
</feature>
<evidence type="ECO:0000256" key="1">
    <source>
        <dbReference type="ARBA" id="ARBA00004141"/>
    </source>
</evidence>
<feature type="transmembrane region" description="Helical" evidence="5">
    <location>
        <begin position="88"/>
        <end position="105"/>
    </location>
</feature>
<keyword evidence="4 5" id="KW-0472">Membrane</keyword>
<dbReference type="Proteomes" id="UP001155034">
    <property type="component" value="Unassembled WGS sequence"/>
</dbReference>
<evidence type="ECO:0000313" key="7">
    <source>
        <dbReference type="EMBL" id="MCS3864628.1"/>
    </source>
</evidence>
<accession>A0A9X2U130</accession>
<feature type="transmembrane region" description="Helical" evidence="5">
    <location>
        <begin position="167"/>
        <end position="190"/>
    </location>
</feature>
<feature type="transmembrane region" description="Helical" evidence="5">
    <location>
        <begin position="22"/>
        <end position="45"/>
    </location>
</feature>
<evidence type="ECO:0000313" key="8">
    <source>
        <dbReference type="Proteomes" id="UP001155034"/>
    </source>
</evidence>
<feature type="transmembrane region" description="Helical" evidence="5">
    <location>
        <begin position="112"/>
        <end position="130"/>
    </location>
</feature>
<gene>
    <name evidence="7" type="ORF">GGP82_001174</name>
</gene>
<feature type="transmembrane region" description="Helical" evidence="5">
    <location>
        <begin position="57"/>
        <end position="76"/>
    </location>
</feature>